<dbReference type="AlphaFoldDB" id="A0A2A2JJN3"/>
<comment type="caution">
    <text evidence="4">The sequence shown here is derived from an EMBL/GenBank/DDBJ whole genome shotgun (WGS) entry which is preliminary data.</text>
</comment>
<keyword evidence="3" id="KW-0812">Transmembrane</keyword>
<reference evidence="4 5" key="1">
    <citation type="journal article" date="2017" name="Curr. Biol.">
        <title>Genome architecture and evolution of a unichromosomal asexual nematode.</title>
        <authorList>
            <person name="Fradin H."/>
            <person name="Zegar C."/>
            <person name="Gutwein M."/>
            <person name="Lucas J."/>
            <person name="Kovtun M."/>
            <person name="Corcoran D."/>
            <person name="Baugh L.R."/>
            <person name="Kiontke K."/>
            <person name="Gunsalus K."/>
            <person name="Fitch D.H."/>
            <person name="Piano F."/>
        </authorList>
    </citation>
    <scope>NUCLEOTIDE SEQUENCE [LARGE SCALE GENOMIC DNA]</scope>
    <source>
        <strain evidence="4">PF1309</strain>
    </source>
</reference>
<dbReference type="Proteomes" id="UP000218231">
    <property type="component" value="Unassembled WGS sequence"/>
</dbReference>
<dbReference type="PANTHER" id="PTHR13456:SF0">
    <property type="entry name" value="UPF0729 PROTEIN C18ORF32"/>
    <property type="match status" value="1"/>
</dbReference>
<protein>
    <submittedName>
        <fullName evidence="4">Uncharacterized protein</fullName>
    </submittedName>
</protein>
<dbReference type="OrthoDB" id="10062823at2759"/>
<dbReference type="Pfam" id="PF14975">
    <property type="entry name" value="DUF4512"/>
    <property type="match status" value="1"/>
</dbReference>
<evidence type="ECO:0000313" key="4">
    <source>
        <dbReference type="EMBL" id="PAV61930.1"/>
    </source>
</evidence>
<gene>
    <name evidence="4" type="ORF">WR25_19041</name>
</gene>
<dbReference type="InterPro" id="IPR026776">
    <property type="entry name" value="UPF0729_C18orf32-like"/>
</dbReference>
<accession>A0A2A2JJN3</accession>
<proteinExistence type="inferred from homology"/>
<keyword evidence="5" id="KW-1185">Reference proteome</keyword>
<evidence type="ECO:0000313" key="5">
    <source>
        <dbReference type="Proteomes" id="UP000218231"/>
    </source>
</evidence>
<evidence type="ECO:0000256" key="3">
    <source>
        <dbReference type="SAM" id="Phobius"/>
    </source>
</evidence>
<feature type="transmembrane region" description="Helical" evidence="3">
    <location>
        <begin position="6"/>
        <end position="25"/>
    </location>
</feature>
<organism evidence="4 5">
    <name type="scientific">Diploscapter pachys</name>
    <dbReference type="NCBI Taxonomy" id="2018661"/>
    <lineage>
        <taxon>Eukaryota</taxon>
        <taxon>Metazoa</taxon>
        <taxon>Ecdysozoa</taxon>
        <taxon>Nematoda</taxon>
        <taxon>Chromadorea</taxon>
        <taxon>Rhabditida</taxon>
        <taxon>Rhabditina</taxon>
        <taxon>Rhabditomorpha</taxon>
        <taxon>Rhabditoidea</taxon>
        <taxon>Rhabditidae</taxon>
        <taxon>Diploscapter</taxon>
    </lineage>
</organism>
<dbReference type="PANTHER" id="PTHR13456">
    <property type="entry name" value="UPF0729 PROTEIN C18ORF32"/>
    <property type="match status" value="1"/>
</dbReference>
<feature type="region of interest" description="Disordered" evidence="2">
    <location>
        <begin position="51"/>
        <end position="80"/>
    </location>
</feature>
<evidence type="ECO:0000256" key="2">
    <source>
        <dbReference type="SAM" id="MobiDB-lite"/>
    </source>
</evidence>
<dbReference type="EMBL" id="LIAE01010395">
    <property type="protein sequence ID" value="PAV61930.1"/>
    <property type="molecule type" value="Genomic_DNA"/>
</dbReference>
<name>A0A2A2JJN3_9BILA</name>
<comment type="similarity">
    <text evidence="1">Belongs to the UPF0729 family.</text>
</comment>
<evidence type="ECO:0000256" key="1">
    <source>
        <dbReference type="ARBA" id="ARBA00007959"/>
    </source>
</evidence>
<keyword evidence="3" id="KW-1133">Transmembrane helix</keyword>
<sequence>MVCVPCIILPALMFIYMKFIAPYLYRILPERWVHILDPYLYPMCPVKIPEAEGNETENNGKTEECCCPAAGSSEETKKDK</sequence>
<keyword evidence="3" id="KW-0472">Membrane</keyword>